<sequence>MCHLAHLQVLDFSSNKISGGIPKCLNNFTAMIQVDSEFDGAFRLQYYGGFESAFVTWKGKEAEYINTLNLVKLVDLSNNNLVSDVPAEITSLVMLVGLNLSRNNLSGFLPSNIERLRSLDFLDFSRNHFSGGIPNGISQLDQLGVLDVSYNNLSGKIPKNIHLLTFNASAFEGNPGLCGLPLTKACPGDEIAQVPTIGDNADGMKNSEDEDKLIDDGFYISMAVGFIFGFWGVCGTLVFNNSWRIAFFKLWNSLMDWLYVKIAIGKIRLREAFHKFVKF</sequence>
<dbReference type="InterPro" id="IPR046956">
    <property type="entry name" value="RLP23-like"/>
</dbReference>
<keyword evidence="6" id="KW-0677">Repeat</keyword>
<dbReference type="InterPro" id="IPR001611">
    <property type="entry name" value="Leu-rich_rpt"/>
</dbReference>
<dbReference type="FunFam" id="3.80.10.10:FF:000111">
    <property type="entry name" value="LRR receptor-like serine/threonine-protein kinase ERECTA"/>
    <property type="match status" value="1"/>
</dbReference>
<evidence type="ECO:0000256" key="7">
    <source>
        <dbReference type="ARBA" id="ARBA00022989"/>
    </source>
</evidence>
<accession>A0AAD1ZTP4</accession>
<dbReference type="Proteomes" id="UP000834106">
    <property type="component" value="Chromosome 13"/>
</dbReference>
<feature type="transmembrane region" description="Helical" evidence="10">
    <location>
        <begin position="218"/>
        <end position="239"/>
    </location>
</feature>
<keyword evidence="12" id="KW-1185">Reference proteome</keyword>
<name>A0AAD1ZTP4_9LAMI</name>
<keyword evidence="4 10" id="KW-0812">Transmembrane</keyword>
<dbReference type="PANTHER" id="PTHR48063">
    <property type="entry name" value="LRR RECEPTOR-LIKE KINASE"/>
    <property type="match status" value="1"/>
</dbReference>
<dbReference type="Pfam" id="PF00560">
    <property type="entry name" value="LRR_1"/>
    <property type="match status" value="4"/>
</dbReference>
<gene>
    <name evidence="11" type="ORF">FPE_LOCUS21466</name>
</gene>
<comment type="subcellular location">
    <subcellularLocation>
        <location evidence="1">Membrane</location>
        <topology evidence="1">Single-pass type I membrane protein</topology>
    </subcellularLocation>
</comment>
<reference evidence="11" key="1">
    <citation type="submission" date="2023-05" db="EMBL/GenBank/DDBJ databases">
        <authorList>
            <person name="Huff M."/>
        </authorList>
    </citation>
    <scope>NUCLEOTIDE SEQUENCE</scope>
</reference>
<dbReference type="EMBL" id="OU503048">
    <property type="protein sequence ID" value="CAI9774036.1"/>
    <property type="molecule type" value="Genomic_DNA"/>
</dbReference>
<evidence type="ECO:0000256" key="4">
    <source>
        <dbReference type="ARBA" id="ARBA00022692"/>
    </source>
</evidence>
<dbReference type="Gene3D" id="3.80.10.10">
    <property type="entry name" value="Ribonuclease Inhibitor"/>
    <property type="match status" value="1"/>
</dbReference>
<evidence type="ECO:0000313" key="12">
    <source>
        <dbReference type="Proteomes" id="UP000834106"/>
    </source>
</evidence>
<dbReference type="GO" id="GO:0016020">
    <property type="term" value="C:membrane"/>
    <property type="evidence" value="ECO:0007669"/>
    <property type="project" value="UniProtKB-SubCell"/>
</dbReference>
<keyword evidence="7 10" id="KW-1133">Transmembrane helix</keyword>
<evidence type="ECO:0000313" key="11">
    <source>
        <dbReference type="EMBL" id="CAI9774036.1"/>
    </source>
</evidence>
<protein>
    <submittedName>
        <fullName evidence="11">Uncharacterized protein</fullName>
    </submittedName>
</protein>
<evidence type="ECO:0000256" key="5">
    <source>
        <dbReference type="ARBA" id="ARBA00022729"/>
    </source>
</evidence>
<evidence type="ECO:0000256" key="10">
    <source>
        <dbReference type="SAM" id="Phobius"/>
    </source>
</evidence>
<keyword evidence="9" id="KW-0325">Glycoprotein</keyword>
<proteinExistence type="inferred from homology"/>
<evidence type="ECO:0000256" key="9">
    <source>
        <dbReference type="ARBA" id="ARBA00023180"/>
    </source>
</evidence>
<evidence type="ECO:0000256" key="6">
    <source>
        <dbReference type="ARBA" id="ARBA00022737"/>
    </source>
</evidence>
<evidence type="ECO:0000256" key="2">
    <source>
        <dbReference type="ARBA" id="ARBA00009592"/>
    </source>
</evidence>
<evidence type="ECO:0000256" key="1">
    <source>
        <dbReference type="ARBA" id="ARBA00004479"/>
    </source>
</evidence>
<organism evidence="11 12">
    <name type="scientific">Fraxinus pennsylvanica</name>
    <dbReference type="NCBI Taxonomy" id="56036"/>
    <lineage>
        <taxon>Eukaryota</taxon>
        <taxon>Viridiplantae</taxon>
        <taxon>Streptophyta</taxon>
        <taxon>Embryophyta</taxon>
        <taxon>Tracheophyta</taxon>
        <taxon>Spermatophyta</taxon>
        <taxon>Magnoliopsida</taxon>
        <taxon>eudicotyledons</taxon>
        <taxon>Gunneridae</taxon>
        <taxon>Pentapetalae</taxon>
        <taxon>asterids</taxon>
        <taxon>lamiids</taxon>
        <taxon>Lamiales</taxon>
        <taxon>Oleaceae</taxon>
        <taxon>Oleeae</taxon>
        <taxon>Fraxinus</taxon>
    </lineage>
</organism>
<keyword evidence="3" id="KW-0433">Leucine-rich repeat</keyword>
<dbReference type="AlphaFoldDB" id="A0AAD1ZTP4"/>
<evidence type="ECO:0000256" key="8">
    <source>
        <dbReference type="ARBA" id="ARBA00023136"/>
    </source>
</evidence>
<dbReference type="PANTHER" id="PTHR48063:SF101">
    <property type="entry name" value="LRR RECEPTOR-LIKE SERINE_THREONINE-PROTEIN KINASE FLS2"/>
    <property type="match status" value="1"/>
</dbReference>
<keyword evidence="5" id="KW-0732">Signal</keyword>
<dbReference type="SUPFAM" id="SSF52058">
    <property type="entry name" value="L domain-like"/>
    <property type="match status" value="1"/>
</dbReference>
<evidence type="ECO:0000256" key="3">
    <source>
        <dbReference type="ARBA" id="ARBA00022614"/>
    </source>
</evidence>
<comment type="similarity">
    <text evidence="2">Belongs to the RLP family.</text>
</comment>
<dbReference type="InterPro" id="IPR032675">
    <property type="entry name" value="LRR_dom_sf"/>
</dbReference>
<keyword evidence="8 10" id="KW-0472">Membrane</keyword>